<dbReference type="EMBL" id="CH473987">
    <property type="protein sequence ID" value="EDM18912.1"/>
    <property type="molecule type" value="Genomic_DNA"/>
</dbReference>
<protein>
    <submittedName>
        <fullName evidence="1">RCG43582</fullName>
    </submittedName>
</protein>
<sequence length="85" mass="10037">MSYLSLRLTLTSRNSYRCKSQTTPLSKKLYFVRDQGLNSNSRKKTRKATRIKLPTRYIEITQDILQRLKSLASLFVRWFAPMFSS</sequence>
<proteinExistence type="predicted"/>
<dbReference type="AlphaFoldDB" id="A6JIH0"/>
<dbReference type="Proteomes" id="UP000234681">
    <property type="component" value="Chromosome 9"/>
</dbReference>
<evidence type="ECO:0000313" key="1">
    <source>
        <dbReference type="EMBL" id="EDM18912.1"/>
    </source>
</evidence>
<accession>A6JIH0</accession>
<name>A6JIH0_RAT</name>
<reference evidence="1 2" key="1">
    <citation type="submission" date="2005-09" db="EMBL/GenBank/DDBJ databases">
        <authorList>
            <person name="Mural R.J."/>
            <person name="Li P.W."/>
            <person name="Adams M.D."/>
            <person name="Amanatides P.G."/>
            <person name="Baden-Tillson H."/>
            <person name="Barnstead M."/>
            <person name="Chin S.H."/>
            <person name="Dew I."/>
            <person name="Evans C.A."/>
            <person name="Ferriera S."/>
            <person name="Flanigan M."/>
            <person name="Fosler C."/>
            <person name="Glodek A."/>
            <person name="Gu Z."/>
            <person name="Holt R.A."/>
            <person name="Jennings D."/>
            <person name="Kraft C.L."/>
            <person name="Lu F."/>
            <person name="Nguyen T."/>
            <person name="Nusskern D.R."/>
            <person name="Pfannkoch C.M."/>
            <person name="Sitter C."/>
            <person name="Sutton G.G."/>
            <person name="Venter J.C."/>
            <person name="Wang Z."/>
            <person name="Woodage T."/>
            <person name="Zheng X.H."/>
            <person name="Zhong F."/>
        </authorList>
    </citation>
    <scope>NUCLEOTIDE SEQUENCE [LARGE SCALE GENOMIC DNA]</scope>
    <source>
        <strain>BN</strain>
        <strain evidence="2">Sprague-Dawley</strain>
    </source>
</reference>
<organism evidence="1 2">
    <name type="scientific">Rattus norvegicus</name>
    <name type="common">Rat</name>
    <dbReference type="NCBI Taxonomy" id="10116"/>
    <lineage>
        <taxon>Eukaryota</taxon>
        <taxon>Metazoa</taxon>
        <taxon>Chordata</taxon>
        <taxon>Craniata</taxon>
        <taxon>Vertebrata</taxon>
        <taxon>Euteleostomi</taxon>
        <taxon>Mammalia</taxon>
        <taxon>Eutheria</taxon>
        <taxon>Euarchontoglires</taxon>
        <taxon>Glires</taxon>
        <taxon>Rodentia</taxon>
        <taxon>Myomorpha</taxon>
        <taxon>Muroidea</taxon>
        <taxon>Muridae</taxon>
        <taxon>Murinae</taxon>
        <taxon>Rattus</taxon>
    </lineage>
</organism>
<evidence type="ECO:0000313" key="2">
    <source>
        <dbReference type="Proteomes" id="UP000234681"/>
    </source>
</evidence>
<gene>
    <name evidence="1" type="ORF">rCG_43582</name>
</gene>